<dbReference type="PANTHER" id="PTHR14689:SF0">
    <property type="entry name" value="COILED-COIL DOMAIN-CONTAINING PROTEIN 82"/>
    <property type="match status" value="1"/>
</dbReference>
<dbReference type="EMBL" id="CP115612">
    <property type="protein sequence ID" value="WBW74015.1"/>
    <property type="molecule type" value="Genomic_DNA"/>
</dbReference>
<feature type="region of interest" description="Disordered" evidence="1">
    <location>
        <begin position="1"/>
        <end position="358"/>
    </location>
</feature>
<feature type="domain" description="DUF4211" evidence="2">
    <location>
        <begin position="361"/>
        <end position="494"/>
    </location>
</feature>
<dbReference type="InterPro" id="IPR025451">
    <property type="entry name" value="DUF4211"/>
</dbReference>
<dbReference type="GO" id="GO:0005634">
    <property type="term" value="C:nucleus"/>
    <property type="evidence" value="ECO:0007669"/>
    <property type="project" value="TreeGrafter"/>
</dbReference>
<feature type="compositionally biased region" description="Polar residues" evidence="1">
    <location>
        <begin position="44"/>
        <end position="54"/>
    </location>
</feature>
<protein>
    <submittedName>
        <fullName evidence="3">DUF4196 and DUF4211, CCDC82-like protein</fullName>
    </submittedName>
</protein>
<name>A0AAF0AXD6_9SCHI</name>
<accession>A0AAF0AXD6</accession>
<reference evidence="3 4" key="1">
    <citation type="journal article" date="2023" name="G3 (Bethesda)">
        <title>A high-quality reference genome for the fission yeast Schizosaccharomyces osmophilus.</title>
        <authorList>
            <person name="Jia G.S."/>
            <person name="Zhang W.C."/>
            <person name="Liang Y."/>
            <person name="Liu X.H."/>
            <person name="Rhind N."/>
            <person name="Pidoux A."/>
            <person name="Brysch-Herzberg M."/>
            <person name="Du L.L."/>
        </authorList>
    </citation>
    <scope>NUCLEOTIDE SEQUENCE [LARGE SCALE GENOMIC DNA]</scope>
    <source>
        <strain evidence="3 4">CBS 15793</strain>
    </source>
</reference>
<sequence>MGTGKMARKQRKNRKKLEKGSQNIESMLKGSSKNEPAMDEKRNNINSQIDSDSLNVLGKKQSQKGSKKKQKNYVPEVVIQQKLPAAYSKQTTEESKHKSRKHNANIDEVIRAAPSSFRDAESTPRDHFLSNENDLPEMIKPKNPVDVPYSPKSAEHLRDNVLDKEDHPIGITPTKNSNGLTTVSRSNGVEKPGSDSDHSDFELISPLKNKKSPRKLLLSDSESENSDSSYPSTSLPKAESDLVSRKPKRKLRPCSSEDESVECFEGSLERPPINKYSNKNITDDFDTEIKQEAEDLEPVSSEDEKHKRNRNPTKKAFHEKLELIRKKRRQGSSSINAEEDMSESAGEKTDTSDDDSLNEESFIVNEEEEEEALGARALLPPEFSMTSHQGLRAHFANFLRYHIKQLTNLPIEKNIDEHFLFSCKTIRRRLFSSVESNVISSIWKPNFISVLKNRPLMTNRRCEATYGCDACNMHSRLSTQVVRFKGHIYDRDTYKTLENDQEYHEESNKDWLLGSSCHERARLAHKSFHWEYDVRKEIMTQLSLAGYFEVQATSLDQMYQAIEENNYPESSWQEYCKLLKFASSSLLSGWRSGYQKHG</sequence>
<dbReference type="Pfam" id="PF13926">
    <property type="entry name" value="DUF4211"/>
    <property type="match status" value="1"/>
</dbReference>
<evidence type="ECO:0000313" key="4">
    <source>
        <dbReference type="Proteomes" id="UP001212411"/>
    </source>
</evidence>
<feature type="compositionally biased region" description="Basic and acidic residues" evidence="1">
    <location>
        <begin position="153"/>
        <end position="168"/>
    </location>
</feature>
<dbReference type="Proteomes" id="UP001212411">
    <property type="component" value="Chromosome 2"/>
</dbReference>
<dbReference type="AlphaFoldDB" id="A0AAF0AXD6"/>
<dbReference type="PANTHER" id="PTHR14689">
    <property type="entry name" value="PHORBOL-ESTER_DAG-TYPE DOMAIN-CONTAINING PROTEIN"/>
    <property type="match status" value="1"/>
</dbReference>
<evidence type="ECO:0000259" key="2">
    <source>
        <dbReference type="Pfam" id="PF13926"/>
    </source>
</evidence>
<organism evidence="3 4">
    <name type="scientific">Schizosaccharomyces osmophilus</name>
    <dbReference type="NCBI Taxonomy" id="2545709"/>
    <lineage>
        <taxon>Eukaryota</taxon>
        <taxon>Fungi</taxon>
        <taxon>Dikarya</taxon>
        <taxon>Ascomycota</taxon>
        <taxon>Taphrinomycotina</taxon>
        <taxon>Schizosaccharomycetes</taxon>
        <taxon>Schizosaccharomycetales</taxon>
        <taxon>Schizosaccharomycetaceae</taxon>
        <taxon>Schizosaccharomyces</taxon>
    </lineage>
</organism>
<feature type="compositionally biased region" description="Basic residues" evidence="1">
    <location>
        <begin position="61"/>
        <end position="71"/>
    </location>
</feature>
<feature type="compositionally biased region" description="Polar residues" evidence="1">
    <location>
        <begin position="173"/>
        <end position="187"/>
    </location>
</feature>
<feature type="compositionally biased region" description="Basic and acidic residues" evidence="1">
    <location>
        <begin position="192"/>
        <end position="201"/>
    </location>
</feature>
<proteinExistence type="predicted"/>
<keyword evidence="4" id="KW-1185">Reference proteome</keyword>
<dbReference type="GeneID" id="80876130"/>
<evidence type="ECO:0000313" key="3">
    <source>
        <dbReference type="EMBL" id="WBW74015.1"/>
    </source>
</evidence>
<feature type="compositionally biased region" description="Basic residues" evidence="1">
    <location>
        <begin position="1"/>
        <end position="17"/>
    </location>
</feature>
<feature type="compositionally biased region" description="Basic and acidic residues" evidence="1">
    <location>
        <begin position="118"/>
        <end position="129"/>
    </location>
</feature>
<dbReference type="KEGG" id="som:SOMG_02650"/>
<gene>
    <name evidence="3" type="ORF">SOMG_02650</name>
</gene>
<dbReference type="RefSeq" id="XP_056038258.1">
    <property type="nucleotide sequence ID" value="XM_056181441.1"/>
</dbReference>
<feature type="compositionally biased region" description="Polar residues" evidence="1">
    <location>
        <begin position="20"/>
        <end position="34"/>
    </location>
</feature>
<evidence type="ECO:0000256" key="1">
    <source>
        <dbReference type="SAM" id="MobiDB-lite"/>
    </source>
</evidence>